<dbReference type="Gene3D" id="3.30.9.10">
    <property type="entry name" value="D-Amino Acid Oxidase, subunit A, domain 2"/>
    <property type="match status" value="1"/>
</dbReference>
<dbReference type="EMBL" id="BOQM01000001">
    <property type="protein sequence ID" value="GIM81433.1"/>
    <property type="molecule type" value="Genomic_DNA"/>
</dbReference>
<dbReference type="PANTHER" id="PTHR46865:SF2">
    <property type="entry name" value="MONOOXYGENASE"/>
    <property type="match status" value="1"/>
</dbReference>
<protein>
    <submittedName>
        <fullName evidence="2 3">FAD-dependent oxidoreductase</fullName>
    </submittedName>
</protein>
<gene>
    <name evidence="3" type="ORF">FB564_4880</name>
    <name evidence="2" type="ORF">Sar04_02140</name>
</gene>
<dbReference type="GO" id="GO:0071949">
    <property type="term" value="F:FAD binding"/>
    <property type="evidence" value="ECO:0007669"/>
    <property type="project" value="InterPro"/>
</dbReference>
<evidence type="ECO:0000313" key="3">
    <source>
        <dbReference type="EMBL" id="TQL39613.1"/>
    </source>
</evidence>
<comment type="caution">
    <text evidence="3">The sequence shown here is derived from an EMBL/GenBank/DDBJ whole genome shotgun (WGS) entry which is preliminary data.</text>
</comment>
<proteinExistence type="predicted"/>
<dbReference type="RefSeq" id="WP_142116684.1">
    <property type="nucleotide sequence ID" value="NZ_BOQM01000001.1"/>
</dbReference>
<dbReference type="EMBL" id="VFOL01000001">
    <property type="protein sequence ID" value="TQL39613.1"/>
    <property type="molecule type" value="Genomic_DNA"/>
</dbReference>
<dbReference type="InterPro" id="IPR036188">
    <property type="entry name" value="FAD/NAD-bd_sf"/>
</dbReference>
<dbReference type="SUPFAM" id="SSF51905">
    <property type="entry name" value="FAD/NAD(P)-binding domain"/>
    <property type="match status" value="1"/>
</dbReference>
<evidence type="ECO:0000313" key="2">
    <source>
        <dbReference type="EMBL" id="GIM81433.1"/>
    </source>
</evidence>
<name>A0A542XV87_SALAC</name>
<dbReference type="GeneID" id="93773995"/>
<dbReference type="Pfam" id="PF01494">
    <property type="entry name" value="FAD_binding_3"/>
    <property type="match status" value="1"/>
</dbReference>
<evidence type="ECO:0000313" key="5">
    <source>
        <dbReference type="Proteomes" id="UP000677457"/>
    </source>
</evidence>
<dbReference type="InterPro" id="IPR002938">
    <property type="entry name" value="FAD-bd"/>
</dbReference>
<dbReference type="Proteomes" id="UP000315983">
    <property type="component" value="Unassembled WGS sequence"/>
</dbReference>
<dbReference type="PANTHER" id="PTHR46865">
    <property type="entry name" value="OXIDOREDUCTASE-RELATED"/>
    <property type="match status" value="1"/>
</dbReference>
<reference evidence="3 4" key="1">
    <citation type="submission" date="2019-06" db="EMBL/GenBank/DDBJ databases">
        <title>Sequencing the genomes of 1000 actinobacteria strains.</title>
        <authorList>
            <person name="Klenk H.-P."/>
        </authorList>
    </citation>
    <scope>NUCLEOTIDE SEQUENCE [LARGE SCALE GENOMIC DNA]</scope>
    <source>
        <strain evidence="3 4">DSM 44819</strain>
    </source>
</reference>
<reference evidence="2 5" key="2">
    <citation type="submission" date="2021-03" db="EMBL/GenBank/DDBJ databases">
        <title>Whole genome shotgun sequence of Salinispora arenicola NBRC 105043.</title>
        <authorList>
            <person name="Komaki H."/>
            <person name="Tamura T."/>
        </authorList>
    </citation>
    <scope>NUCLEOTIDE SEQUENCE [LARGE SCALE GENOMIC DNA]</scope>
    <source>
        <strain evidence="2 5">NBRC 105043</strain>
    </source>
</reference>
<dbReference type="Gene3D" id="3.50.50.60">
    <property type="entry name" value="FAD/NAD(P)-binding domain"/>
    <property type="match status" value="1"/>
</dbReference>
<organism evidence="3 4">
    <name type="scientific">Salinispora arenicola</name>
    <dbReference type="NCBI Taxonomy" id="168697"/>
    <lineage>
        <taxon>Bacteria</taxon>
        <taxon>Bacillati</taxon>
        <taxon>Actinomycetota</taxon>
        <taxon>Actinomycetes</taxon>
        <taxon>Micromonosporales</taxon>
        <taxon>Micromonosporaceae</taxon>
        <taxon>Salinispora</taxon>
    </lineage>
</organism>
<evidence type="ECO:0000313" key="4">
    <source>
        <dbReference type="Proteomes" id="UP000315983"/>
    </source>
</evidence>
<keyword evidence="5" id="KW-1185">Reference proteome</keyword>
<dbReference type="PRINTS" id="PR00420">
    <property type="entry name" value="RNGMNOXGNASE"/>
</dbReference>
<accession>A0A542XV87</accession>
<dbReference type="InterPro" id="IPR051704">
    <property type="entry name" value="FAD_aromatic-hydroxylase"/>
</dbReference>
<evidence type="ECO:0000259" key="1">
    <source>
        <dbReference type="Pfam" id="PF01494"/>
    </source>
</evidence>
<dbReference type="Proteomes" id="UP000677457">
    <property type="component" value="Unassembled WGS sequence"/>
</dbReference>
<sequence length="395" mass="42957">MTSPLTGLRILISGAGVTGPALAYWLSRSGAETTVVEIAPTLRASGFAVDFRGPTHLGVLERMGLIDDLRAIQTHSGALRCVDELGRTIFELPTEIAGGDIEVNRRDLSRALYELSAPHAEYLFGEAITALSELGDGVHVEFVNGKARTFDLVIGADGLHSRVRRLAFGPEQRYVRHLGYYLGGWSLPNDLGADITPQQYNVPGRMASVAADQRDPSRADAFVVFASPQLRYDWRNLNQQKTLITNAFTGLGWHVPLLLDSLNQASELYFDSISRVTATRWVTGRTALLGDAAWGLTLGGMGVGTGIVGAYVLAGELAAARGEYHTAFAAYQRRMRPYAARWQRGTNPGRLLAPSTAWGLRTRNSLFATRLVQKLLVMTTKTLATRQSLPAYAAV</sequence>
<dbReference type="AlphaFoldDB" id="A0A542XV87"/>
<feature type="domain" description="FAD-binding" evidence="1">
    <location>
        <begin position="10"/>
        <end position="165"/>
    </location>
</feature>